<keyword evidence="1" id="KW-1185">Reference proteome</keyword>
<protein>
    <submittedName>
        <fullName evidence="2">Glutathione S-transferase U28-like</fullName>
    </submittedName>
</protein>
<dbReference type="InterPro" id="IPR036282">
    <property type="entry name" value="Glutathione-S-Trfase_C_sf"/>
</dbReference>
<proteinExistence type="predicted"/>
<accession>A0ABM0X5T1</accession>
<dbReference type="SUPFAM" id="SSF47616">
    <property type="entry name" value="GST C-terminal domain-like"/>
    <property type="match status" value="1"/>
</dbReference>
<sequence length="91" mass="10354">MQISFEGGRKIWGNKIGEEHDKGIKEFLEREHEVLVPFYSWFYALEECGDFSVEAACPKIVAWGKRCVERNSVAASLPESEKVINKSLCSD</sequence>
<reference evidence="2" key="2">
    <citation type="submission" date="2025-08" db="UniProtKB">
        <authorList>
            <consortium name="RefSeq"/>
        </authorList>
    </citation>
    <scope>IDENTIFICATION</scope>
    <source>
        <tissue evidence="2">Leaf</tissue>
    </source>
</reference>
<dbReference type="GeneID" id="104760021"/>
<evidence type="ECO:0000313" key="1">
    <source>
        <dbReference type="Proteomes" id="UP000694864"/>
    </source>
</evidence>
<evidence type="ECO:0000313" key="2">
    <source>
        <dbReference type="RefSeq" id="XP_010481175.1"/>
    </source>
</evidence>
<gene>
    <name evidence="2" type="primary">LOC104760021</name>
</gene>
<reference evidence="1" key="1">
    <citation type="journal article" date="2014" name="Nat. Commun.">
        <title>The emerging biofuel crop Camelina sativa retains a highly undifferentiated hexaploid genome structure.</title>
        <authorList>
            <person name="Kagale S."/>
            <person name="Koh C."/>
            <person name="Nixon J."/>
            <person name="Bollina V."/>
            <person name="Clarke W.E."/>
            <person name="Tuteja R."/>
            <person name="Spillane C."/>
            <person name="Robinson S.J."/>
            <person name="Links M.G."/>
            <person name="Clarke C."/>
            <person name="Higgins E.E."/>
            <person name="Huebert T."/>
            <person name="Sharpe A.G."/>
            <person name="Parkin I.A."/>
        </authorList>
    </citation>
    <scope>NUCLEOTIDE SEQUENCE [LARGE SCALE GENOMIC DNA]</scope>
    <source>
        <strain evidence="1">cv. DH55</strain>
    </source>
</reference>
<name>A0ABM0X5T1_CAMSA</name>
<organism evidence="1 2">
    <name type="scientific">Camelina sativa</name>
    <name type="common">False flax</name>
    <name type="synonym">Myagrum sativum</name>
    <dbReference type="NCBI Taxonomy" id="90675"/>
    <lineage>
        <taxon>Eukaryota</taxon>
        <taxon>Viridiplantae</taxon>
        <taxon>Streptophyta</taxon>
        <taxon>Embryophyta</taxon>
        <taxon>Tracheophyta</taxon>
        <taxon>Spermatophyta</taxon>
        <taxon>Magnoliopsida</taxon>
        <taxon>eudicotyledons</taxon>
        <taxon>Gunneridae</taxon>
        <taxon>Pentapetalae</taxon>
        <taxon>rosids</taxon>
        <taxon>malvids</taxon>
        <taxon>Brassicales</taxon>
        <taxon>Brassicaceae</taxon>
        <taxon>Camelineae</taxon>
        <taxon>Camelina</taxon>
    </lineage>
</organism>
<dbReference type="RefSeq" id="XP_010481175.1">
    <property type="nucleotide sequence ID" value="XM_010482873.1"/>
</dbReference>
<dbReference type="Gene3D" id="1.20.1050.10">
    <property type="match status" value="1"/>
</dbReference>
<dbReference type="Proteomes" id="UP000694864">
    <property type="component" value="Chromosome 17"/>
</dbReference>